<dbReference type="InterPro" id="IPR029058">
    <property type="entry name" value="AB_hydrolase_fold"/>
</dbReference>
<dbReference type="Proteomes" id="UP001201873">
    <property type="component" value="Unassembled WGS sequence"/>
</dbReference>
<evidence type="ECO:0000313" key="2">
    <source>
        <dbReference type="EMBL" id="MCK9876676.1"/>
    </source>
</evidence>
<protein>
    <recommendedName>
        <fullName evidence="4">AB hydrolase-1 domain-containing protein</fullName>
    </recommendedName>
</protein>
<dbReference type="SUPFAM" id="SSF53474">
    <property type="entry name" value="alpha/beta-Hydrolases"/>
    <property type="match status" value="1"/>
</dbReference>
<organism evidence="2 3">
    <name type="scientific">Frankia umida</name>
    <dbReference type="NCBI Taxonomy" id="573489"/>
    <lineage>
        <taxon>Bacteria</taxon>
        <taxon>Bacillati</taxon>
        <taxon>Actinomycetota</taxon>
        <taxon>Actinomycetes</taxon>
        <taxon>Frankiales</taxon>
        <taxon>Frankiaceae</taxon>
        <taxon>Frankia</taxon>
    </lineage>
</organism>
<gene>
    <name evidence="2" type="ORF">MXD59_12955</name>
</gene>
<evidence type="ECO:0000313" key="3">
    <source>
        <dbReference type="Proteomes" id="UP001201873"/>
    </source>
</evidence>
<reference evidence="2 3" key="1">
    <citation type="submission" date="2022-04" db="EMBL/GenBank/DDBJ databases">
        <title>Genome diversity in the genus Frankia.</title>
        <authorList>
            <person name="Carlos-Shanley C."/>
            <person name="Hahn D."/>
        </authorList>
    </citation>
    <scope>NUCLEOTIDE SEQUENCE [LARGE SCALE GENOMIC DNA]</scope>
    <source>
        <strain evidence="2 3">Ag45/Mut15</strain>
    </source>
</reference>
<evidence type="ECO:0008006" key="4">
    <source>
        <dbReference type="Google" id="ProtNLM"/>
    </source>
</evidence>
<accession>A0ABT0JYQ0</accession>
<dbReference type="Gene3D" id="3.40.50.1820">
    <property type="entry name" value="alpha/beta hydrolase"/>
    <property type="match status" value="1"/>
</dbReference>
<feature type="region of interest" description="Disordered" evidence="1">
    <location>
        <begin position="304"/>
        <end position="323"/>
    </location>
</feature>
<dbReference type="EMBL" id="JALKFT010000011">
    <property type="protein sequence ID" value="MCK9876676.1"/>
    <property type="molecule type" value="Genomic_DNA"/>
</dbReference>
<dbReference type="RefSeq" id="WP_248824905.1">
    <property type="nucleotide sequence ID" value="NZ_JALKFT010000011.1"/>
</dbReference>
<proteinExistence type="predicted"/>
<comment type="caution">
    <text evidence="2">The sequence shown here is derived from an EMBL/GenBank/DDBJ whole genome shotgun (WGS) entry which is preliminary data.</text>
</comment>
<evidence type="ECO:0000256" key="1">
    <source>
        <dbReference type="SAM" id="MobiDB-lite"/>
    </source>
</evidence>
<keyword evidence="3" id="KW-1185">Reference proteome</keyword>
<sequence length="323" mass="33366">MPEAEPAVAPVLLDAGRYSVSGLLAEVAQPRGTIVALHGGGMNAGYFHGGAAPELSLLTIGAAAGWNVLALDRPGYRASAALAGADQNFAAQAGIARAALADFAATHTVGAGFVLVAHSNGFKLAIHIAAQTPQAAGAAEAGSGALLGLEGSGVGLHYQPQRYGIHPDVPPPATVAEAIEVFWGASELYPADTLRGRRGFLEPSAKGESAEIHTWPPSFPSLAHRIRVPVRITMAEYEQWWTSDEGELAAIGRLFTAAPTVETCLLADASHNISLGWAARPYHLAALAFAERCRLRATLAAAAAGDEAASPPQPRQRGRLSGV</sequence>
<name>A0ABT0JYQ0_9ACTN</name>